<reference evidence="1" key="1">
    <citation type="submission" date="2020-04" db="EMBL/GenBank/DDBJ databases">
        <authorList>
            <person name="Chiriac C."/>
            <person name="Salcher M."/>
            <person name="Ghai R."/>
            <person name="Kavagutti S V."/>
        </authorList>
    </citation>
    <scope>NUCLEOTIDE SEQUENCE</scope>
</reference>
<sequence>MTTAFQHLFDNAETLSINRRRNVTQTQSRDGTVKSTSLGGQLWQFEVKMPDGPRWSDLRPVIEKMEALDRVTVGTVQLNHANFTWLSGYQGSMTNIANVIVSYSAGNTLTITSGGSTPGVGQYKFRAGDFIQLGTGSVYSVAADVAYNSNTITVNRPVREAAGSYTLKVGPAVSWNVICTSFPSWTIFARNQVSWNGPFVFVEAV</sequence>
<accession>A0A6J5N4K0</accession>
<gene>
    <name evidence="1" type="ORF">UFOVP635_22</name>
</gene>
<dbReference type="EMBL" id="LR796596">
    <property type="protein sequence ID" value="CAB4153722.1"/>
    <property type="molecule type" value="Genomic_DNA"/>
</dbReference>
<evidence type="ECO:0000313" key="1">
    <source>
        <dbReference type="EMBL" id="CAB4153722.1"/>
    </source>
</evidence>
<organism evidence="1">
    <name type="scientific">uncultured Caudovirales phage</name>
    <dbReference type="NCBI Taxonomy" id="2100421"/>
    <lineage>
        <taxon>Viruses</taxon>
        <taxon>Duplodnaviria</taxon>
        <taxon>Heunggongvirae</taxon>
        <taxon>Uroviricota</taxon>
        <taxon>Caudoviricetes</taxon>
        <taxon>Peduoviridae</taxon>
        <taxon>Maltschvirus</taxon>
        <taxon>Maltschvirus maltsch</taxon>
    </lineage>
</organism>
<name>A0A6J5N4K0_9CAUD</name>
<proteinExistence type="predicted"/>
<protein>
    <submittedName>
        <fullName evidence="1">Uncharacterized protein</fullName>
    </submittedName>
</protein>